<protein>
    <submittedName>
        <fullName evidence="1">Transposase, IS21 family protein</fullName>
    </submittedName>
</protein>
<dbReference type="Gene3D" id="1.10.10.10">
    <property type="entry name" value="Winged helix-like DNA-binding domain superfamily/Winged helix DNA-binding domain"/>
    <property type="match status" value="1"/>
</dbReference>
<evidence type="ECO:0000313" key="2">
    <source>
        <dbReference type="Proteomes" id="UP000198286"/>
    </source>
</evidence>
<proteinExistence type="predicted"/>
<dbReference type="Proteomes" id="UP000198286">
    <property type="component" value="Plasmid unnamed 3"/>
</dbReference>
<dbReference type="GO" id="GO:0006313">
    <property type="term" value="P:DNA transposition"/>
    <property type="evidence" value="ECO:0007669"/>
    <property type="project" value="InterPro"/>
</dbReference>
<accession>A0A7U5MRN7</accession>
<dbReference type="InterPro" id="IPR010921">
    <property type="entry name" value="Trp_repressor/repl_initiator"/>
</dbReference>
<dbReference type="EMBL" id="CP015270">
    <property type="protein sequence ID" value="ASL18464.1"/>
    <property type="molecule type" value="Genomic_DNA"/>
</dbReference>
<name>A0A7U5MRN7_MYCIT</name>
<dbReference type="InterPro" id="IPR036388">
    <property type="entry name" value="WH-like_DNA-bd_sf"/>
</dbReference>
<dbReference type="AlphaFoldDB" id="A0A7U5MRN7"/>
<evidence type="ECO:0000313" key="1">
    <source>
        <dbReference type="EMBL" id="ASL18464.1"/>
    </source>
</evidence>
<dbReference type="PANTHER" id="PTHR33215">
    <property type="entry name" value="PROTEIN DISTAL ANTENNA"/>
    <property type="match status" value="1"/>
</dbReference>
<dbReference type="Pfam" id="PF01527">
    <property type="entry name" value="HTH_Tnp_1"/>
    <property type="match status" value="1"/>
</dbReference>
<dbReference type="InterPro" id="IPR051839">
    <property type="entry name" value="RD_transcriptional_regulator"/>
</dbReference>
<dbReference type="GO" id="GO:0043565">
    <property type="term" value="F:sequence-specific DNA binding"/>
    <property type="evidence" value="ECO:0007669"/>
    <property type="project" value="InterPro"/>
</dbReference>
<geneLocation type="plasmid" evidence="1 2">
    <name>unnamed 3</name>
</geneLocation>
<gene>
    <name evidence="1" type="ORF">MYCOZU2_06119</name>
</gene>
<keyword evidence="1" id="KW-0614">Plasmid</keyword>
<sequence>MARRKRRNHSPQFKAKVALAALTEEQTLAQLAQRFDVHPNQITAWKRQLLEGAAGMFESGSAPVADSEAKIKELHAKIGELTMERDFLDRGLARLDPK</sequence>
<organism evidence="1 2">
    <name type="scientific">Mycobacterium intracellulare subsp. chimaera</name>
    <dbReference type="NCBI Taxonomy" id="222805"/>
    <lineage>
        <taxon>Bacteria</taxon>
        <taxon>Bacillati</taxon>
        <taxon>Actinomycetota</taxon>
        <taxon>Actinomycetes</taxon>
        <taxon>Mycobacteriales</taxon>
        <taxon>Mycobacteriaceae</taxon>
        <taxon>Mycobacterium</taxon>
        <taxon>Mycobacterium avium complex (MAC)</taxon>
    </lineage>
</organism>
<dbReference type="SUPFAM" id="SSF48295">
    <property type="entry name" value="TrpR-like"/>
    <property type="match status" value="1"/>
</dbReference>
<dbReference type="InterPro" id="IPR002514">
    <property type="entry name" value="Transposase_8"/>
</dbReference>
<reference evidence="1 2" key="1">
    <citation type="journal article" date="2017" name="Lancet Infect. Dis.">
        <title>Global outbreak of severe Mycobacterium chimaera disease after cardiac surgery: a molecular epidemiological study.</title>
        <authorList>
            <person name="van Ingen J."/>
            <person name="Kohl T."/>
            <person name="Kranzer K."/>
            <person name="Hasse B."/>
            <person name="Keller P."/>
            <person name="Szafranska A."/>
            <person name="Hillemann D."/>
            <person name="Chand M."/>
            <person name="Schreiber P."/>
            <person name="Sommerstein R."/>
            <person name="Berger C."/>
            <person name="Genoni M."/>
            <person name="Ruegg C."/>
            <person name="Troillet N."/>
            <person name="Widmer A.F."/>
            <person name="Becker S.L."/>
            <person name="Herrmann M."/>
            <person name="Eckmanns T."/>
            <person name="Haller S."/>
            <person name="Hoeller C."/>
            <person name="Debast S.B."/>
            <person name="Wolfhagen M.J."/>
            <person name="Hopman J."/>
            <person name="Kluytmans J."/>
            <person name="Langelaar M."/>
            <person name="Notermans D.W."/>
            <person name="ten Oever J."/>
            <person name="van den Barselaar P."/>
            <person name="Vonk A.B.A."/>
            <person name="Vos M.C."/>
            <person name="Ahmed N."/>
            <person name="Brown T."/>
            <person name="Crook D."/>
            <person name="Lamagni T."/>
            <person name="Phin N."/>
            <person name="Smith E.G."/>
            <person name="Zambon M."/>
            <person name="Serr A."/>
            <person name="Goetting T."/>
            <person name="Ebner W."/>
            <person name="Thuermer A."/>
            <person name="Utpatel C."/>
            <person name="Sproer C."/>
            <person name="Bunk B."/>
            <person name="Nubel U."/>
            <person name="Bloemberg G."/>
            <person name="Bottger E."/>
            <person name="Niemann S."/>
            <person name="Wagner D."/>
            <person name="Sax H."/>
        </authorList>
    </citation>
    <scope>NUCLEOTIDE SEQUENCE [LARGE SCALE GENOMIC DNA]</scope>
    <source>
        <strain evidence="1 2">ZUERICH-2</strain>
        <plasmid evidence="1 2">unnamed 3</plasmid>
    </source>
</reference>
<dbReference type="GO" id="GO:0004803">
    <property type="term" value="F:transposase activity"/>
    <property type="evidence" value="ECO:0007669"/>
    <property type="project" value="InterPro"/>
</dbReference>
<dbReference type="PANTHER" id="PTHR33215:SF11">
    <property type="entry name" value="BLR1542 PROTEIN"/>
    <property type="match status" value="1"/>
</dbReference>